<feature type="chain" id="PRO_5015413181" description="Secreted protein" evidence="1">
    <location>
        <begin position="23"/>
        <end position="79"/>
    </location>
</feature>
<evidence type="ECO:0000313" key="2">
    <source>
        <dbReference type="EMBL" id="PTX56606.1"/>
    </source>
</evidence>
<dbReference type="EMBL" id="QBKS01000001">
    <property type="protein sequence ID" value="PTX56606.1"/>
    <property type="molecule type" value="Genomic_DNA"/>
</dbReference>
<sequence length="79" mass="9438">MTRLSLFVIAAALTTAPIPLYAADRAQIADRVEDRIDRREDRIDRVESRRDRRGIEGARVVDRHERRSWRRIWRPGRQD</sequence>
<feature type="signal peptide" evidence="1">
    <location>
        <begin position="1"/>
        <end position="22"/>
    </location>
</feature>
<accession>A0A2T6BKN3</accession>
<keyword evidence="1" id="KW-0732">Signal</keyword>
<evidence type="ECO:0000313" key="3">
    <source>
        <dbReference type="Proteomes" id="UP000243978"/>
    </source>
</evidence>
<protein>
    <recommendedName>
        <fullName evidence="4">Secreted protein</fullName>
    </recommendedName>
</protein>
<organism evidence="2 3">
    <name type="scientific">Litoreibacter ponti</name>
    <dbReference type="NCBI Taxonomy" id="1510457"/>
    <lineage>
        <taxon>Bacteria</taxon>
        <taxon>Pseudomonadati</taxon>
        <taxon>Pseudomonadota</taxon>
        <taxon>Alphaproteobacteria</taxon>
        <taxon>Rhodobacterales</taxon>
        <taxon>Roseobacteraceae</taxon>
        <taxon>Litoreibacter</taxon>
    </lineage>
</organism>
<dbReference type="Proteomes" id="UP000243978">
    <property type="component" value="Unassembled WGS sequence"/>
</dbReference>
<name>A0A2T6BKN3_9RHOB</name>
<evidence type="ECO:0008006" key="4">
    <source>
        <dbReference type="Google" id="ProtNLM"/>
    </source>
</evidence>
<reference evidence="2 3" key="1">
    <citation type="submission" date="2018-04" db="EMBL/GenBank/DDBJ databases">
        <title>Genomic Encyclopedia of Archaeal and Bacterial Type Strains, Phase II (KMG-II): from individual species to whole genera.</title>
        <authorList>
            <person name="Goeker M."/>
        </authorList>
    </citation>
    <scope>NUCLEOTIDE SEQUENCE [LARGE SCALE GENOMIC DNA]</scope>
    <source>
        <strain evidence="2 3">DSM 100977</strain>
    </source>
</reference>
<evidence type="ECO:0000256" key="1">
    <source>
        <dbReference type="SAM" id="SignalP"/>
    </source>
</evidence>
<dbReference type="RefSeq" id="WP_107844786.1">
    <property type="nucleotide sequence ID" value="NZ_QBKS01000001.1"/>
</dbReference>
<comment type="caution">
    <text evidence="2">The sequence shown here is derived from an EMBL/GenBank/DDBJ whole genome shotgun (WGS) entry which is preliminary data.</text>
</comment>
<proteinExistence type="predicted"/>
<keyword evidence="3" id="KW-1185">Reference proteome</keyword>
<dbReference type="AlphaFoldDB" id="A0A2T6BKN3"/>
<gene>
    <name evidence="2" type="ORF">C8N43_1266</name>
</gene>